<gene>
    <name evidence="3" type="ORF">TRIUR3_03413</name>
</gene>
<organism evidence="3">
    <name type="scientific">Triticum urartu</name>
    <name type="common">Red wild einkorn</name>
    <name type="synonym">Crithodium urartu</name>
    <dbReference type="NCBI Taxonomy" id="4572"/>
    <lineage>
        <taxon>Eukaryota</taxon>
        <taxon>Viridiplantae</taxon>
        <taxon>Streptophyta</taxon>
        <taxon>Embryophyta</taxon>
        <taxon>Tracheophyta</taxon>
        <taxon>Spermatophyta</taxon>
        <taxon>Magnoliopsida</taxon>
        <taxon>Liliopsida</taxon>
        <taxon>Poales</taxon>
        <taxon>Poaceae</taxon>
        <taxon>BOP clade</taxon>
        <taxon>Pooideae</taxon>
        <taxon>Triticodae</taxon>
        <taxon>Triticeae</taxon>
        <taxon>Triticinae</taxon>
        <taxon>Triticum</taxon>
    </lineage>
</organism>
<sequence length="165" mass="16944">MASFVTVSSVLKLGAIVLCVVLAASSVRRTAPRDCDSLCETACSYLESAACNGLCGVPAAASSEKPTCQSCKEATKKSCNTECVSMCNTTPDSPSSCSARDARVGELPPLSTTARGFAPAAPASGGEGERRWRKPSTAAAVVPPESPAGRRGGLSFRVQVQQQSN</sequence>
<dbReference type="OMA" id="RWRKPST"/>
<name>M7ZRH0_TRIUA</name>
<reference evidence="3" key="1">
    <citation type="journal article" date="2013" name="Nature">
        <title>Draft genome of the wheat A-genome progenitor Triticum urartu.</title>
        <authorList>
            <person name="Ling H.Q."/>
            <person name="Zhao S."/>
            <person name="Liu D."/>
            <person name="Wang J."/>
            <person name="Sun H."/>
            <person name="Zhang C."/>
            <person name="Fan H."/>
            <person name="Li D."/>
            <person name="Dong L."/>
            <person name="Tao Y."/>
            <person name="Gao C."/>
            <person name="Wu H."/>
            <person name="Li Y."/>
            <person name="Cui Y."/>
            <person name="Guo X."/>
            <person name="Zheng S."/>
            <person name="Wang B."/>
            <person name="Yu K."/>
            <person name="Liang Q."/>
            <person name="Yang W."/>
            <person name="Lou X."/>
            <person name="Chen J."/>
            <person name="Feng M."/>
            <person name="Jian J."/>
            <person name="Zhang X."/>
            <person name="Luo G."/>
            <person name="Jiang Y."/>
            <person name="Liu J."/>
            <person name="Wang Z."/>
            <person name="Sha Y."/>
            <person name="Zhang B."/>
            <person name="Wu H."/>
            <person name="Tang D."/>
            <person name="Shen Q."/>
            <person name="Xue P."/>
            <person name="Zou S."/>
            <person name="Wang X."/>
            <person name="Liu X."/>
            <person name="Wang F."/>
            <person name="Yang Y."/>
            <person name="An X."/>
            <person name="Dong Z."/>
            <person name="Zhang K."/>
            <person name="Zhang X."/>
            <person name="Luo M.C."/>
            <person name="Dvorak J."/>
            <person name="Tong Y."/>
            <person name="Wang J."/>
            <person name="Yang H."/>
            <person name="Li Z."/>
            <person name="Wang D."/>
            <person name="Zhang A."/>
            <person name="Wang J."/>
        </authorList>
    </citation>
    <scope>NUCLEOTIDE SEQUENCE</scope>
</reference>
<feature type="compositionally biased region" description="Low complexity" evidence="1">
    <location>
        <begin position="114"/>
        <end position="124"/>
    </location>
</feature>
<dbReference type="AlphaFoldDB" id="M7ZRH0"/>
<proteinExistence type="predicted"/>
<evidence type="ECO:0000256" key="1">
    <source>
        <dbReference type="SAM" id="MobiDB-lite"/>
    </source>
</evidence>
<feature type="chain" id="PRO_5009706170" evidence="2">
    <location>
        <begin position="24"/>
        <end position="165"/>
    </location>
</feature>
<dbReference type="EMBL" id="KD176199">
    <property type="protein sequence ID" value="EMS54955.1"/>
    <property type="molecule type" value="Genomic_DNA"/>
</dbReference>
<feature type="signal peptide" evidence="2">
    <location>
        <begin position="1"/>
        <end position="23"/>
    </location>
</feature>
<evidence type="ECO:0000313" key="3">
    <source>
        <dbReference type="EMBL" id="EMS54955.1"/>
    </source>
</evidence>
<protein>
    <submittedName>
        <fullName evidence="3">Uncharacterized protein</fullName>
    </submittedName>
</protein>
<evidence type="ECO:0000256" key="2">
    <source>
        <dbReference type="SAM" id="SignalP"/>
    </source>
</evidence>
<accession>M7ZRH0</accession>
<keyword evidence="2" id="KW-0732">Signal</keyword>
<feature type="region of interest" description="Disordered" evidence="1">
    <location>
        <begin position="90"/>
        <end position="165"/>
    </location>
</feature>